<keyword evidence="2" id="KW-1185">Reference proteome</keyword>
<sequence length="116" mass="12596">MGRRASIDSIRAREAQAASPRSAGFVYPSAGGAGYGPSRLASGEFARTIWVRPYAPFHGERRALTRGERDASEPDGQPEQPVQEQRRGCDGGEQLRPEPAVRHGPVGAEAGHQRRY</sequence>
<organism evidence="1 2">
    <name type="scientific">Trametes sanguinea</name>
    <dbReference type="NCBI Taxonomy" id="158606"/>
    <lineage>
        <taxon>Eukaryota</taxon>
        <taxon>Fungi</taxon>
        <taxon>Dikarya</taxon>
        <taxon>Basidiomycota</taxon>
        <taxon>Agaricomycotina</taxon>
        <taxon>Agaricomycetes</taxon>
        <taxon>Polyporales</taxon>
        <taxon>Polyporaceae</taxon>
        <taxon>Trametes</taxon>
    </lineage>
</organism>
<protein>
    <submittedName>
        <fullName evidence="1">Uncharacterized protein</fullName>
    </submittedName>
</protein>
<gene>
    <name evidence="1" type="ORF">NUW54_g5793</name>
</gene>
<comment type="caution">
    <text evidence="1">The sequence shown here is derived from an EMBL/GenBank/DDBJ whole genome shotgun (WGS) entry which is preliminary data.</text>
</comment>
<dbReference type="Proteomes" id="UP001144978">
    <property type="component" value="Unassembled WGS sequence"/>
</dbReference>
<accession>A0ACC1PVR3</accession>
<proteinExistence type="predicted"/>
<evidence type="ECO:0000313" key="2">
    <source>
        <dbReference type="Proteomes" id="UP001144978"/>
    </source>
</evidence>
<name>A0ACC1PVR3_9APHY</name>
<dbReference type="EMBL" id="JANSHE010001470">
    <property type="protein sequence ID" value="KAJ3002540.1"/>
    <property type="molecule type" value="Genomic_DNA"/>
</dbReference>
<evidence type="ECO:0000313" key="1">
    <source>
        <dbReference type="EMBL" id="KAJ3002540.1"/>
    </source>
</evidence>
<reference evidence="1" key="1">
    <citation type="submission" date="2022-08" db="EMBL/GenBank/DDBJ databases">
        <title>Genome Sequence of Pycnoporus sanguineus.</title>
        <authorList>
            <person name="Buettner E."/>
        </authorList>
    </citation>
    <scope>NUCLEOTIDE SEQUENCE</scope>
    <source>
        <strain evidence="1">CG-C14</strain>
    </source>
</reference>